<evidence type="ECO:0000313" key="3">
    <source>
        <dbReference type="Proteomes" id="UP000000709"/>
    </source>
</evidence>
<keyword evidence="3" id="KW-1185">Reference proteome</keyword>
<dbReference type="KEGG" id="spaa:SPAPADRAFT_63942"/>
<dbReference type="HOGENOM" id="CLU_097985_0_0_1"/>
<name>G3ADY5_SPAPN</name>
<dbReference type="Proteomes" id="UP000000709">
    <property type="component" value="Unassembled WGS sequence"/>
</dbReference>
<dbReference type="AlphaFoldDB" id="G3ADY5"/>
<dbReference type="GeneID" id="18874951"/>
<feature type="compositionally biased region" description="Basic residues" evidence="1">
    <location>
        <begin position="201"/>
        <end position="214"/>
    </location>
</feature>
<dbReference type="FunCoup" id="G3ADY5">
    <property type="interactions" value="79"/>
</dbReference>
<organism evidence="3">
    <name type="scientific">Spathaspora passalidarum (strain NRRL Y-27907 / 11-Y1)</name>
    <dbReference type="NCBI Taxonomy" id="619300"/>
    <lineage>
        <taxon>Eukaryota</taxon>
        <taxon>Fungi</taxon>
        <taxon>Dikarya</taxon>
        <taxon>Ascomycota</taxon>
        <taxon>Saccharomycotina</taxon>
        <taxon>Pichiomycetes</taxon>
        <taxon>Debaryomycetaceae</taxon>
        <taxon>Spathaspora</taxon>
    </lineage>
</organism>
<sequence>MSHPDASVKSICSGKINLDSPDDIYFNNNNSYNYPAEDLDIDDEAIDETFKNSGYEYLDDISSKESNYSVTSKNLKALDNQRVKFNDTNGTNLSLVSTESDYQRILEDSTSLLSPDFVGDSLSRPISRSSTTSCLSTTATKDGIEGRRFHRYGPTAYSSNIIANMVHSQQLQGKIAIPEPRNSFESNTSVGEDSTDDPNNLKKKRPISKHRHSQLNREQESIESDKT</sequence>
<feature type="compositionally biased region" description="Polar residues" evidence="1">
    <location>
        <begin position="183"/>
        <end position="192"/>
    </location>
</feature>
<protein>
    <submittedName>
        <fullName evidence="2">Uncharacterized protein</fullName>
    </submittedName>
</protein>
<evidence type="ECO:0000313" key="2">
    <source>
        <dbReference type="EMBL" id="EGW34709.1"/>
    </source>
</evidence>
<dbReference type="EMBL" id="GL996499">
    <property type="protein sequence ID" value="EGW34709.1"/>
    <property type="molecule type" value="Genomic_DNA"/>
</dbReference>
<evidence type="ECO:0000256" key="1">
    <source>
        <dbReference type="SAM" id="MobiDB-lite"/>
    </source>
</evidence>
<feature type="region of interest" description="Disordered" evidence="1">
    <location>
        <begin position="177"/>
        <end position="227"/>
    </location>
</feature>
<proteinExistence type="predicted"/>
<dbReference type="eggNOG" id="ENOG502S3TQ">
    <property type="taxonomic scope" value="Eukaryota"/>
</dbReference>
<feature type="compositionally biased region" description="Basic and acidic residues" evidence="1">
    <location>
        <begin position="215"/>
        <end position="227"/>
    </location>
</feature>
<accession>G3ADY5</accession>
<reference evidence="2 3" key="1">
    <citation type="journal article" date="2011" name="Proc. Natl. Acad. Sci. U.S.A.">
        <title>Comparative genomics of xylose-fermenting fungi for enhanced biofuel production.</title>
        <authorList>
            <person name="Wohlbach D.J."/>
            <person name="Kuo A."/>
            <person name="Sato T.K."/>
            <person name="Potts K.M."/>
            <person name="Salamov A.A."/>
            <person name="LaButti K.M."/>
            <person name="Sun H."/>
            <person name="Clum A."/>
            <person name="Pangilinan J.L."/>
            <person name="Lindquist E.A."/>
            <person name="Lucas S."/>
            <person name="Lapidus A."/>
            <person name="Jin M."/>
            <person name="Gunawan C."/>
            <person name="Balan V."/>
            <person name="Dale B.E."/>
            <person name="Jeffries T.W."/>
            <person name="Zinkel R."/>
            <person name="Barry K.W."/>
            <person name="Grigoriev I.V."/>
            <person name="Gasch A.P."/>
        </authorList>
    </citation>
    <scope>NUCLEOTIDE SEQUENCE [LARGE SCALE GENOMIC DNA]</scope>
    <source>
        <strain evidence="3">NRRL Y-27907 / 11-Y1</strain>
    </source>
</reference>
<dbReference type="OrthoDB" id="3981113at2759"/>
<dbReference type="RefSeq" id="XP_007372121.1">
    <property type="nucleotide sequence ID" value="XM_007372059.1"/>
</dbReference>
<dbReference type="InParanoid" id="G3ADY5"/>
<gene>
    <name evidence="2" type="ORF">SPAPADRAFT_63942</name>
</gene>